<dbReference type="Proteomes" id="UP000028782">
    <property type="component" value="Chromosome"/>
</dbReference>
<gene>
    <name evidence="1" type="ORF">O987_07090</name>
</gene>
<evidence type="ECO:0000313" key="1">
    <source>
        <dbReference type="EMBL" id="AIJ45562.1"/>
    </source>
</evidence>
<dbReference type="EMBL" id="CP006704">
    <property type="protein sequence ID" value="AIJ45562.1"/>
    <property type="molecule type" value="Genomic_DNA"/>
</dbReference>
<evidence type="ECO:0000313" key="2">
    <source>
        <dbReference type="Proteomes" id="UP000028782"/>
    </source>
</evidence>
<organism evidence="1 2">
    <name type="scientific">Comamonas testosteroni TK102</name>
    <dbReference type="NCBI Taxonomy" id="1392005"/>
    <lineage>
        <taxon>Bacteria</taxon>
        <taxon>Pseudomonadati</taxon>
        <taxon>Pseudomonadota</taxon>
        <taxon>Betaproteobacteria</taxon>
        <taxon>Burkholderiales</taxon>
        <taxon>Comamonadaceae</taxon>
        <taxon>Comamonas</taxon>
    </lineage>
</organism>
<sequence length="66" mass="7367">MRNKSSALQMRQLLQSQQQLVMQIQAQTQAVNRLAQSIEQLAEVIALDYAEQELPTNVGLDGRTLG</sequence>
<accession>A0A076PQF0</accession>
<protein>
    <submittedName>
        <fullName evidence="1">Uncharacterized protein</fullName>
    </submittedName>
</protein>
<proteinExistence type="predicted"/>
<dbReference type="HOGENOM" id="CLU_2823720_0_0_4"/>
<name>A0A076PQF0_COMTE</name>
<reference evidence="1 2" key="1">
    <citation type="journal article" date="2014" name="Genome Announc.">
        <title>Complete Genome Sequence of Polychlorinated Biphenyl Degrader Comamonas testosteroni TK102 (NBRC 109938).</title>
        <authorList>
            <person name="Fukuda K."/>
            <person name="Hosoyama A."/>
            <person name="Tsuchikane K."/>
            <person name="Ohji S."/>
            <person name="Yamazoe A."/>
            <person name="Fujita N."/>
            <person name="Shintani M."/>
            <person name="Kimbara K."/>
        </authorList>
    </citation>
    <scope>NUCLEOTIDE SEQUENCE [LARGE SCALE GENOMIC DNA]</scope>
    <source>
        <strain evidence="1">TK102</strain>
    </source>
</reference>
<dbReference type="KEGG" id="ctes:O987_07090"/>
<dbReference type="AlphaFoldDB" id="A0A076PQF0"/>
<dbReference type="RefSeq" id="WP_144244900.1">
    <property type="nucleotide sequence ID" value="NZ_CP006704.1"/>
</dbReference>